<organism evidence="1 2">
    <name type="scientific">Coemansia nantahalensis</name>
    <dbReference type="NCBI Taxonomy" id="2789366"/>
    <lineage>
        <taxon>Eukaryota</taxon>
        <taxon>Fungi</taxon>
        <taxon>Fungi incertae sedis</taxon>
        <taxon>Zoopagomycota</taxon>
        <taxon>Kickxellomycotina</taxon>
        <taxon>Kickxellomycetes</taxon>
        <taxon>Kickxellales</taxon>
        <taxon>Kickxellaceae</taxon>
        <taxon>Coemansia</taxon>
    </lineage>
</organism>
<proteinExistence type="predicted"/>
<evidence type="ECO:0000313" key="2">
    <source>
        <dbReference type="Proteomes" id="UP001140234"/>
    </source>
</evidence>
<dbReference type="Proteomes" id="UP001140234">
    <property type="component" value="Unassembled WGS sequence"/>
</dbReference>
<sequence>MGKSLFLGLLEDFLGVVSDTPYRDRRTRYEQYAIHEEDLKFFEDNIARHPVFKLDLKAFSLLLGLDAVVVIDECDAPFINTLCDVKDRDLRFQLFGVYGSFLSGILKGNPYLYKGVLAGVFDVLRSGVGSGLNNSVTFLAHSGFVDRQTNPFERAFGFTAPDVQGAINRYVNKLWPGRGGCPNVDEFKARVFSGLLAQCGGYRTGRLTMFRPIKEGSLEDLQRYLSHLTAAFHRQQEFQRTSPAMVRLETASSLDDGAVVQIASQPSEQNELAYGDDTEAQL</sequence>
<dbReference type="EMBL" id="JANBUJ010001258">
    <property type="protein sequence ID" value="KAJ2768100.1"/>
    <property type="molecule type" value="Genomic_DNA"/>
</dbReference>
<accession>A0ACC1JVH1</accession>
<comment type="caution">
    <text evidence="1">The sequence shown here is derived from an EMBL/GenBank/DDBJ whole genome shotgun (WGS) entry which is preliminary data.</text>
</comment>
<name>A0ACC1JVH1_9FUNG</name>
<evidence type="ECO:0000313" key="1">
    <source>
        <dbReference type="EMBL" id="KAJ2768100.1"/>
    </source>
</evidence>
<protein>
    <submittedName>
        <fullName evidence="1">Uncharacterized protein</fullName>
    </submittedName>
</protein>
<gene>
    <name evidence="1" type="ORF">IWQ57_003679</name>
</gene>
<feature type="non-terminal residue" evidence="1">
    <location>
        <position position="282"/>
    </location>
</feature>
<reference evidence="1" key="1">
    <citation type="submission" date="2022-07" db="EMBL/GenBank/DDBJ databases">
        <title>Phylogenomic reconstructions and comparative analyses of Kickxellomycotina fungi.</title>
        <authorList>
            <person name="Reynolds N.K."/>
            <person name="Stajich J.E."/>
            <person name="Barry K."/>
            <person name="Grigoriev I.V."/>
            <person name="Crous P."/>
            <person name="Smith M.E."/>
        </authorList>
    </citation>
    <scope>NUCLEOTIDE SEQUENCE</scope>
    <source>
        <strain evidence="1">CBS 109366</strain>
    </source>
</reference>
<keyword evidence="2" id="KW-1185">Reference proteome</keyword>